<dbReference type="GO" id="GO:0030686">
    <property type="term" value="C:90S preribosome"/>
    <property type="evidence" value="ECO:0007669"/>
    <property type="project" value="TreeGrafter"/>
</dbReference>
<feature type="domain" description="TmcA/NAT10 N-terminal" evidence="12">
    <location>
        <begin position="24"/>
        <end position="177"/>
    </location>
</feature>
<dbReference type="GO" id="GO:0000049">
    <property type="term" value="F:tRNA binding"/>
    <property type="evidence" value="ECO:0007669"/>
    <property type="project" value="TreeGrafter"/>
</dbReference>
<organism evidence="13 14">
    <name type="scientific">Trichuris muris</name>
    <name type="common">Mouse whipworm</name>
    <dbReference type="NCBI Taxonomy" id="70415"/>
    <lineage>
        <taxon>Eukaryota</taxon>
        <taxon>Metazoa</taxon>
        <taxon>Ecdysozoa</taxon>
        <taxon>Nematoda</taxon>
        <taxon>Enoplea</taxon>
        <taxon>Dorylaimia</taxon>
        <taxon>Trichinellida</taxon>
        <taxon>Trichuridae</taxon>
        <taxon>Trichuris</taxon>
    </lineage>
</organism>
<comment type="catalytic activity">
    <reaction evidence="9">
        <text>a cytidine in 18S rRNA + acetyl-CoA + ATP + H2O = an N(4)-acetylcytidine in 18S rRNA + ADP + phosphate + CoA + H(+)</text>
        <dbReference type="Rhea" id="RHEA:51424"/>
        <dbReference type="Rhea" id="RHEA-COMP:13575"/>
        <dbReference type="Rhea" id="RHEA-COMP:13576"/>
        <dbReference type="ChEBI" id="CHEBI:15377"/>
        <dbReference type="ChEBI" id="CHEBI:15378"/>
        <dbReference type="ChEBI" id="CHEBI:30616"/>
        <dbReference type="ChEBI" id="CHEBI:43474"/>
        <dbReference type="ChEBI" id="CHEBI:57287"/>
        <dbReference type="ChEBI" id="CHEBI:57288"/>
        <dbReference type="ChEBI" id="CHEBI:74900"/>
        <dbReference type="ChEBI" id="CHEBI:82748"/>
        <dbReference type="ChEBI" id="CHEBI:456216"/>
    </reaction>
</comment>
<keyword evidence="7" id="KW-0539">Nucleus</keyword>
<dbReference type="PANTHER" id="PTHR10925:SF5">
    <property type="entry name" value="RNA CYTIDINE ACETYLTRANSFERASE"/>
    <property type="match status" value="1"/>
</dbReference>
<evidence type="ECO:0000256" key="4">
    <source>
        <dbReference type="ARBA" id="ARBA00022694"/>
    </source>
</evidence>
<keyword evidence="13" id="KW-1185">Reference proteome</keyword>
<keyword evidence="6" id="KW-0067">ATP-binding</keyword>
<keyword evidence="5" id="KW-0547">Nucleotide-binding</keyword>
<dbReference type="Pfam" id="PF08351">
    <property type="entry name" value="TmcA_N"/>
    <property type="match status" value="1"/>
</dbReference>
<dbReference type="PANTHER" id="PTHR10925">
    <property type="entry name" value="N-ACETYLTRANSFERASE 10"/>
    <property type="match status" value="1"/>
</dbReference>
<dbReference type="Gene3D" id="3.40.50.300">
    <property type="entry name" value="P-loop containing nucleotide triphosphate hydrolases"/>
    <property type="match status" value="1"/>
</dbReference>
<dbReference type="InterPro" id="IPR032672">
    <property type="entry name" value="TmcA/NAT10/Kre33"/>
</dbReference>
<dbReference type="GO" id="GO:0008033">
    <property type="term" value="P:tRNA processing"/>
    <property type="evidence" value="ECO:0007669"/>
    <property type="project" value="UniProtKB-KW"/>
</dbReference>
<name>A0A5S6QZ49_TRIMR</name>
<comment type="subcellular location">
    <subcellularLocation>
        <location evidence="1">Nucleus</location>
        <location evidence="1">Nucleolus</location>
    </subcellularLocation>
</comment>
<evidence type="ECO:0000256" key="9">
    <source>
        <dbReference type="ARBA" id="ARBA00052133"/>
    </source>
</evidence>
<reference evidence="14" key="1">
    <citation type="submission" date="2019-12" db="UniProtKB">
        <authorList>
            <consortium name="WormBaseParasite"/>
        </authorList>
    </citation>
    <scope>IDENTIFICATION</scope>
</reference>
<keyword evidence="8" id="KW-0012">Acyltransferase</keyword>
<dbReference type="GO" id="GO:0005524">
    <property type="term" value="F:ATP binding"/>
    <property type="evidence" value="ECO:0007669"/>
    <property type="project" value="UniProtKB-KW"/>
</dbReference>
<dbReference type="GO" id="GO:1904812">
    <property type="term" value="P:rRNA acetylation involved in maturation of SSU-rRNA"/>
    <property type="evidence" value="ECO:0007669"/>
    <property type="project" value="TreeGrafter"/>
</dbReference>
<dbReference type="Pfam" id="PF05127">
    <property type="entry name" value="NAT10_TcmA_helicase"/>
    <property type="match status" value="1"/>
</dbReference>
<dbReference type="STRING" id="70415.A0A5S6QZ49"/>
<dbReference type="InterPro" id="IPR007807">
    <property type="entry name" value="TcmA/NAT10_helicase"/>
</dbReference>
<evidence type="ECO:0000313" key="13">
    <source>
        <dbReference type="Proteomes" id="UP000046395"/>
    </source>
</evidence>
<dbReference type="InterPro" id="IPR013562">
    <property type="entry name" value="TmcA/NAT10_N"/>
</dbReference>
<keyword evidence="4" id="KW-0819">tRNA processing</keyword>
<dbReference type="AlphaFoldDB" id="A0A5S6QZ49"/>
<evidence type="ECO:0000256" key="6">
    <source>
        <dbReference type="ARBA" id="ARBA00022840"/>
    </source>
</evidence>
<evidence type="ECO:0000256" key="5">
    <source>
        <dbReference type="ARBA" id="ARBA00022741"/>
    </source>
</evidence>
<protein>
    <recommendedName>
        <fullName evidence="10">RNA cytidine acetyltransferase</fullName>
    </recommendedName>
</protein>
<dbReference type="InterPro" id="IPR027417">
    <property type="entry name" value="P-loop_NTPase"/>
</dbReference>
<dbReference type="FunFam" id="3.40.50.11040:FF:000002">
    <property type="entry name" value="RNA cytidine acetyltransferase"/>
    <property type="match status" value="1"/>
</dbReference>
<dbReference type="WBParaSite" id="TMUE_3000012428.1">
    <property type="protein sequence ID" value="TMUE_3000012428.1"/>
    <property type="gene ID" value="WBGene00290545"/>
</dbReference>
<dbReference type="GO" id="GO:1990883">
    <property type="term" value="F:18S rRNA cytidine N-acetyltransferase activity"/>
    <property type="evidence" value="ECO:0007669"/>
    <property type="project" value="TreeGrafter"/>
</dbReference>
<evidence type="ECO:0000256" key="1">
    <source>
        <dbReference type="ARBA" id="ARBA00004604"/>
    </source>
</evidence>
<sequence length="504" mass="55556">MFVIVGDKGRDHVVVLHHILSKASLRPRPSVLWCYKKELGFTTHRKKRMRMLQKKMRAGKAGLDDEKPFDLFVASTQIRYCYYSETHKILGNTYGMCVLQDFEAITPNLLARTIETIEGGGLVVILLSSLTSLRQLYTMAMDVHARYRTEAHSDVVGRFNERFLLSLASCEACCVLDDDLNILPISSHMNTLKAVTPSDKERASSNELALKELLQSLSDSPQLRSLLRLCKTLDQAKVVLKLLNIVGENNLKYTVSLTAARGRGKSAALGLATAGAIGSGFSNLFVTSPSPENLKTYFQFVCRGFDALSFKEHMDYEVVQSTNAEFNKAIVRINVTRSHRQTIQYIHPTDANKLGQAELVIIDEAAAIPLVHVKRLLGPYLVFMASTVNGYEGTGRSLSLKLLHQLRQETACITAIHTGAASSSKESVITATSGRVLNELVLEESIRYGAGDPVESWINQLLCLDIALAPKVSSGCPAPSDCDLYPFSALPKLHSLVIVQAIFP</sequence>
<keyword evidence="2" id="KW-0698">rRNA processing</keyword>
<evidence type="ECO:0000256" key="10">
    <source>
        <dbReference type="ARBA" id="ARBA00068357"/>
    </source>
</evidence>
<evidence type="ECO:0000256" key="7">
    <source>
        <dbReference type="ARBA" id="ARBA00023242"/>
    </source>
</evidence>
<evidence type="ECO:0000259" key="12">
    <source>
        <dbReference type="Pfam" id="PF08351"/>
    </source>
</evidence>
<keyword evidence="3" id="KW-0808">Transferase</keyword>
<feature type="domain" description="TcmA/NAT10 helicase" evidence="11">
    <location>
        <begin position="257"/>
        <end position="465"/>
    </location>
</feature>
<dbReference type="Gene3D" id="3.40.50.11040">
    <property type="match status" value="1"/>
</dbReference>
<evidence type="ECO:0000313" key="14">
    <source>
        <dbReference type="WBParaSite" id="TMUE_3000012428.1"/>
    </source>
</evidence>
<dbReference type="FunFam" id="3.40.50.300:FF:002218">
    <property type="entry name" value="tRNA(Met) cytidine acetyltransferase TmcA"/>
    <property type="match status" value="1"/>
</dbReference>
<evidence type="ECO:0000256" key="2">
    <source>
        <dbReference type="ARBA" id="ARBA00022552"/>
    </source>
</evidence>
<evidence type="ECO:0000256" key="3">
    <source>
        <dbReference type="ARBA" id="ARBA00022679"/>
    </source>
</evidence>
<evidence type="ECO:0000256" key="8">
    <source>
        <dbReference type="ARBA" id="ARBA00023315"/>
    </source>
</evidence>
<dbReference type="Proteomes" id="UP000046395">
    <property type="component" value="Unassembled WGS sequence"/>
</dbReference>
<evidence type="ECO:0000259" key="11">
    <source>
        <dbReference type="Pfam" id="PF05127"/>
    </source>
</evidence>
<proteinExistence type="predicted"/>
<accession>A0A5S6QZ49</accession>
<dbReference type="GO" id="GO:0005730">
    <property type="term" value="C:nucleolus"/>
    <property type="evidence" value="ECO:0007669"/>
    <property type="project" value="UniProtKB-SubCell"/>
</dbReference>